<evidence type="ECO:0000256" key="3">
    <source>
        <dbReference type="ARBA" id="ARBA00023125"/>
    </source>
</evidence>
<dbReference type="Gene3D" id="1.10.10.10">
    <property type="entry name" value="Winged helix-like DNA-binding domain superfamily/Winged helix DNA-binding domain"/>
    <property type="match status" value="2"/>
</dbReference>
<comment type="similarity">
    <text evidence="1">Belongs to the LysR transcriptional regulatory family.</text>
</comment>
<reference evidence="6" key="1">
    <citation type="submission" date="2021-10" db="EMBL/GenBank/DDBJ databases">
        <title>The complete genome sequence of Leeia sp. TBRC 13508.</title>
        <authorList>
            <person name="Charoenyingcharoen P."/>
            <person name="Yukphan P."/>
        </authorList>
    </citation>
    <scope>NUCLEOTIDE SEQUENCE</scope>
    <source>
        <strain evidence="6">TBRC 13508</strain>
    </source>
</reference>
<dbReference type="InterPro" id="IPR036390">
    <property type="entry name" value="WH_DNA-bd_sf"/>
</dbReference>
<dbReference type="PANTHER" id="PTHR30419">
    <property type="entry name" value="HTH-TYPE TRANSCRIPTIONAL REGULATOR YBHD"/>
    <property type="match status" value="1"/>
</dbReference>
<dbReference type="Gene3D" id="3.40.190.290">
    <property type="match status" value="1"/>
</dbReference>
<dbReference type="SUPFAM" id="SSF53850">
    <property type="entry name" value="Periplasmic binding protein-like II"/>
    <property type="match status" value="1"/>
</dbReference>
<accession>A0ABS8DB57</accession>
<keyword evidence="3" id="KW-0238">DNA-binding</keyword>
<keyword evidence="2" id="KW-0805">Transcription regulation</keyword>
<comment type="caution">
    <text evidence="6">The sequence shown here is derived from an EMBL/GenBank/DDBJ whole genome shotgun (WGS) entry which is preliminary data.</text>
</comment>
<proteinExistence type="inferred from homology"/>
<dbReference type="PANTHER" id="PTHR30419:SF14">
    <property type="entry name" value="LYSR FAMILY TRANSCRIPTIONAL REGULATOR"/>
    <property type="match status" value="1"/>
</dbReference>
<name>A0ABS8DB57_9NEIS</name>
<evidence type="ECO:0000256" key="2">
    <source>
        <dbReference type="ARBA" id="ARBA00023015"/>
    </source>
</evidence>
<evidence type="ECO:0000313" key="6">
    <source>
        <dbReference type="EMBL" id="MCB6184848.1"/>
    </source>
</evidence>
<dbReference type="PROSITE" id="PS50931">
    <property type="entry name" value="HTH_LYSR"/>
    <property type="match status" value="2"/>
</dbReference>
<dbReference type="InterPro" id="IPR050950">
    <property type="entry name" value="HTH-type_LysR_regulators"/>
</dbReference>
<feature type="domain" description="HTH lysR-type" evidence="5">
    <location>
        <begin position="106"/>
        <end position="160"/>
    </location>
</feature>
<dbReference type="Proteomes" id="UP001165395">
    <property type="component" value="Unassembled WGS sequence"/>
</dbReference>
<dbReference type="InterPro" id="IPR005119">
    <property type="entry name" value="LysR_subst-bd"/>
</dbReference>
<dbReference type="Pfam" id="PF03466">
    <property type="entry name" value="LysR_substrate"/>
    <property type="match status" value="1"/>
</dbReference>
<feature type="domain" description="HTH lysR-type" evidence="5">
    <location>
        <begin position="1"/>
        <end position="61"/>
    </location>
</feature>
<keyword evidence="7" id="KW-1185">Reference proteome</keyword>
<dbReference type="InterPro" id="IPR000847">
    <property type="entry name" value="LysR_HTH_N"/>
</dbReference>
<dbReference type="SUPFAM" id="SSF46785">
    <property type="entry name" value="Winged helix' DNA-binding domain"/>
    <property type="match status" value="2"/>
</dbReference>
<evidence type="ECO:0000259" key="5">
    <source>
        <dbReference type="PROSITE" id="PS50931"/>
    </source>
</evidence>
<keyword evidence="4" id="KW-0804">Transcription</keyword>
<evidence type="ECO:0000256" key="4">
    <source>
        <dbReference type="ARBA" id="ARBA00023163"/>
    </source>
</evidence>
<sequence>MDDEILRNIPAFMAVAEQKGVSRASEFLFKAPSALTRSIALLEETLGFTLFDRLPHGMLMNHFGEAVQERSRRILMELKIACEELGPICRPAKEEKHLSAFLLAGRKLQVFASIAEHQSLSEAGKQLALSRSGVSMSLSRMEEYLGIHLFERMAHGLIPNTAGEKLLIRAKRISAEIRHLKTELSALAGALKGTVIIGALPLCRTRILPKAISQLLITHPDIQVKTLESPYDELAKGLKSGDIDFIIGAVRGKAEQSEFQIEHLFMDQVSIFCRANHPLTQKNQIDLATLSNQQWILPRQDSPARQVLTKAFLQKGLTPPQPAIESGDLAILRYLLASTDLITAISPFQLFYEIKDQLVEALPIDLDNTQRSIGITSRKQSLPSPAVLEMMNEVKRVIRDEVHRSI</sequence>
<evidence type="ECO:0000313" key="7">
    <source>
        <dbReference type="Proteomes" id="UP001165395"/>
    </source>
</evidence>
<dbReference type="InterPro" id="IPR036388">
    <property type="entry name" value="WH-like_DNA-bd_sf"/>
</dbReference>
<gene>
    <name evidence="6" type="ORF">LIN78_14970</name>
</gene>
<protein>
    <submittedName>
        <fullName evidence="6">LysR family transcriptional regulator</fullName>
    </submittedName>
</protein>
<organism evidence="6 7">
    <name type="scientific">Leeia speluncae</name>
    <dbReference type="NCBI Taxonomy" id="2884804"/>
    <lineage>
        <taxon>Bacteria</taxon>
        <taxon>Pseudomonadati</taxon>
        <taxon>Pseudomonadota</taxon>
        <taxon>Betaproteobacteria</taxon>
        <taxon>Neisseriales</taxon>
        <taxon>Leeiaceae</taxon>
        <taxon>Leeia</taxon>
    </lineage>
</organism>
<evidence type="ECO:0000256" key="1">
    <source>
        <dbReference type="ARBA" id="ARBA00009437"/>
    </source>
</evidence>
<dbReference type="EMBL" id="JAJBZT010000010">
    <property type="protein sequence ID" value="MCB6184848.1"/>
    <property type="molecule type" value="Genomic_DNA"/>
</dbReference>
<dbReference type="Pfam" id="PF00126">
    <property type="entry name" value="HTH_1"/>
    <property type="match status" value="2"/>
</dbReference>
<dbReference type="RefSeq" id="WP_227181668.1">
    <property type="nucleotide sequence ID" value="NZ_JAJBZT010000010.1"/>
</dbReference>